<feature type="chain" id="PRO_5041300717" evidence="1">
    <location>
        <begin position="20"/>
        <end position="120"/>
    </location>
</feature>
<dbReference type="EMBL" id="JAFEKC020000021">
    <property type="protein sequence ID" value="KAK0508133.1"/>
    <property type="molecule type" value="Genomic_DNA"/>
</dbReference>
<keyword evidence="1" id="KW-0732">Signal</keyword>
<accession>A0AA39QUT4</accession>
<reference evidence="2" key="1">
    <citation type="submission" date="2023-03" db="EMBL/GenBank/DDBJ databases">
        <title>Complete genome of Cladonia borealis.</title>
        <authorList>
            <person name="Park H."/>
        </authorList>
    </citation>
    <scope>NUCLEOTIDE SEQUENCE</scope>
    <source>
        <strain evidence="2">ANT050790</strain>
    </source>
</reference>
<protein>
    <submittedName>
        <fullName evidence="2">Uncharacterized protein</fullName>
    </submittedName>
</protein>
<dbReference type="AlphaFoldDB" id="A0AA39QUT4"/>
<evidence type="ECO:0000313" key="2">
    <source>
        <dbReference type="EMBL" id="KAK0508133.1"/>
    </source>
</evidence>
<feature type="signal peptide" evidence="1">
    <location>
        <begin position="1"/>
        <end position="19"/>
    </location>
</feature>
<evidence type="ECO:0000256" key="1">
    <source>
        <dbReference type="SAM" id="SignalP"/>
    </source>
</evidence>
<comment type="caution">
    <text evidence="2">The sequence shown here is derived from an EMBL/GenBank/DDBJ whole genome shotgun (WGS) entry which is preliminary data.</text>
</comment>
<evidence type="ECO:0000313" key="3">
    <source>
        <dbReference type="Proteomes" id="UP001166286"/>
    </source>
</evidence>
<proteinExistence type="predicted"/>
<gene>
    <name evidence="2" type="ORF">JMJ35_009217</name>
</gene>
<keyword evidence="3" id="KW-1185">Reference proteome</keyword>
<organism evidence="2 3">
    <name type="scientific">Cladonia borealis</name>
    <dbReference type="NCBI Taxonomy" id="184061"/>
    <lineage>
        <taxon>Eukaryota</taxon>
        <taxon>Fungi</taxon>
        <taxon>Dikarya</taxon>
        <taxon>Ascomycota</taxon>
        <taxon>Pezizomycotina</taxon>
        <taxon>Lecanoromycetes</taxon>
        <taxon>OSLEUM clade</taxon>
        <taxon>Lecanoromycetidae</taxon>
        <taxon>Lecanorales</taxon>
        <taxon>Lecanorineae</taxon>
        <taxon>Cladoniaceae</taxon>
        <taxon>Cladonia</taxon>
    </lineage>
</organism>
<sequence length="120" mass="12654">MLAFQILLLALSTLPLSLTEPLMPIQLITTFSTSTTSSTGPTCPTATITTKPSIELECLKEEGFVCMQPDKRCIIETTTTIPCDCPSPMPTVAVASPPCGACAVGCQTSWKTVTKACDPL</sequence>
<name>A0AA39QUT4_9LECA</name>
<dbReference type="Proteomes" id="UP001166286">
    <property type="component" value="Unassembled WGS sequence"/>
</dbReference>